<evidence type="ECO:0000256" key="3">
    <source>
        <dbReference type="ARBA" id="ARBA00022603"/>
    </source>
</evidence>
<dbReference type="InterPro" id="IPR019787">
    <property type="entry name" value="Znf_PHD-finger"/>
</dbReference>
<sequence length="1137" mass="125059">MVATTTNGMAESGTGIPGGEEPACGLCGRAGDQPCGEGRLLGPFAPKPPAKRSFWVHEQCARYSAECEEVERLEFTHLAEAVRRGRSIRCSVCRRPGGTITCAHGRPRQCWTYFHFRCAVLSGAGVVRGAAQVYCAVHREQRVVAGVLSATQLLYRQVPLAEELERCRDCRRKGMTLRAARCVRCSACGARLHWMCAGLRRDESLWEATSRYHWCCVRCKRCEVCGEGVREPTAPSMVYCDGCDRGYHVRCLPESQQQTLRRGPFLGRCCTPQPRCVSCEQREVEREGQYCERCVEAQRRGDACCVCQRAFLVDAPVSRLMVCCDVCSRWADAECWRLTPEERQRLVEQPDARYVCPDCGKKEERRRRQQRRCEEQRVPKRPRAAGTDAAEALATLDWGFGDVEPPWWLARVKTATTTTTTTGRQNGKTERKRPAHGIYYGASEAADPVTARFPNRPPFSPDIECCAACGDTMCVGEGVRCCAYCGEAYHRRCSLRGESEPADRWRCAACGGAEEDRRQTVSTEIALPRWAFRAPPTECVLCGGELAGAAERLGDALLCDTCTRPAAASKEDTGEAESLVMMNGDGVMTRAMKVEVDERAPDVEFRYLREVVRVADTRHCVRCGQRGDCSTRAWRLLGVSGADGLTEWVHAVCAACAEGVEVDTERGELVGVAATRCATCTVCGGDGAAFRCAYWLCDAMFHVPCAIRNRCAYRHGRLLQAFCAAHRDLAPGTLIVQLSALHWPEVEGVWCARRPISDGELAGAAGVRVGALTVLDVGEVVYPDAPAWRSGGVIVPRGLLVARRYWSVVRPGARTLYFLSVTEDRDCRPLFRLRCGDDPQLTLYGHSAAAVWRALTRRVTGLPPDARLGGDAAFGLAVPEVRALLAQLPRATRIGAPPLNPSGAARTEPYRGRRSALEKWTFLAPVHRSVEVFERRDVPSSGGGEAPLAPQIPVAEATGVPPAVKATYVIATATAAEKQQYRQMQADVRATCIPLRSRIAGFGLFALRDLEPETFVIEYAGECIAAPVSDVRERYYNRHGIGCYMFRIDEETIVDATEKGNGARFINHSCEPNCYSRIYRIGGGEEAGRQVIVILTARAVKKGEELTYHYNLSSGDDDDTAREPCHCGAASCTGYMT</sequence>
<dbReference type="Gene3D" id="3.30.40.10">
    <property type="entry name" value="Zinc/RING finger domain, C3HC4 (zinc finger)"/>
    <property type="match status" value="4"/>
</dbReference>
<feature type="domain" description="PHD-type" evidence="15">
    <location>
        <begin position="219"/>
        <end position="297"/>
    </location>
</feature>
<dbReference type="InterPro" id="IPR034732">
    <property type="entry name" value="EPHD"/>
</dbReference>
<dbReference type="Proteomes" id="UP001301350">
    <property type="component" value="Unassembled WGS sequence"/>
</dbReference>
<dbReference type="PROSITE" id="PS50868">
    <property type="entry name" value="POST_SET"/>
    <property type="match status" value="1"/>
</dbReference>
<evidence type="ECO:0000256" key="14">
    <source>
        <dbReference type="PROSITE-ProRule" id="PRU00146"/>
    </source>
</evidence>
<dbReference type="InterPro" id="IPR001214">
    <property type="entry name" value="SET_dom"/>
</dbReference>
<dbReference type="Pfam" id="PF00856">
    <property type="entry name" value="SET"/>
    <property type="match status" value="1"/>
</dbReference>
<dbReference type="PROSITE" id="PS51805">
    <property type="entry name" value="EPHD"/>
    <property type="match status" value="1"/>
</dbReference>
<dbReference type="CDD" id="cd15571">
    <property type="entry name" value="ePHD"/>
    <property type="match status" value="1"/>
</dbReference>
<evidence type="ECO:0000313" key="20">
    <source>
        <dbReference type="Proteomes" id="UP001301350"/>
    </source>
</evidence>
<keyword evidence="11" id="KW-0805">Transcription regulation</keyword>
<evidence type="ECO:0000256" key="7">
    <source>
        <dbReference type="ARBA" id="ARBA00022737"/>
    </source>
</evidence>
<keyword evidence="7" id="KW-0677">Repeat</keyword>
<dbReference type="SMART" id="SM00249">
    <property type="entry name" value="PHD"/>
    <property type="match status" value="6"/>
</dbReference>
<comment type="caution">
    <text evidence="19">The sequence shown here is derived from an EMBL/GenBank/DDBJ whole genome shotgun (WGS) entry which is preliminary data.</text>
</comment>
<name>A0AAV9IXK5_CYACA</name>
<dbReference type="SMART" id="SM00317">
    <property type="entry name" value="SET"/>
    <property type="match status" value="1"/>
</dbReference>
<dbReference type="PANTHER" id="PTHR45888:SF5">
    <property type="entry name" value="D4, ISOFORM A"/>
    <property type="match status" value="1"/>
</dbReference>
<dbReference type="PROSITE" id="PS50016">
    <property type="entry name" value="ZF_PHD_2"/>
    <property type="match status" value="1"/>
</dbReference>
<keyword evidence="9" id="KW-0862">Zinc</keyword>
<dbReference type="InterPro" id="IPR001965">
    <property type="entry name" value="Znf_PHD"/>
</dbReference>
<feature type="domain" description="SET" evidence="16">
    <location>
        <begin position="990"/>
        <end position="1111"/>
    </location>
</feature>
<evidence type="ECO:0000259" key="15">
    <source>
        <dbReference type="PROSITE" id="PS50016"/>
    </source>
</evidence>
<accession>A0AAV9IXK5</accession>
<evidence type="ECO:0008006" key="21">
    <source>
        <dbReference type="Google" id="ProtNLM"/>
    </source>
</evidence>
<evidence type="ECO:0000256" key="8">
    <source>
        <dbReference type="ARBA" id="ARBA00022771"/>
    </source>
</evidence>
<keyword evidence="2" id="KW-0597">Phosphoprotein</keyword>
<dbReference type="GO" id="GO:0008270">
    <property type="term" value="F:zinc ion binding"/>
    <property type="evidence" value="ECO:0007669"/>
    <property type="project" value="UniProtKB-KW"/>
</dbReference>
<dbReference type="InterPro" id="IPR003888">
    <property type="entry name" value="FYrich_N"/>
</dbReference>
<dbReference type="InterPro" id="IPR011011">
    <property type="entry name" value="Znf_FYVE_PHD"/>
</dbReference>
<keyword evidence="20" id="KW-1185">Reference proteome</keyword>
<reference evidence="19 20" key="1">
    <citation type="submission" date="2022-07" db="EMBL/GenBank/DDBJ databases">
        <title>Genome-wide signatures of adaptation to extreme environments.</title>
        <authorList>
            <person name="Cho C.H."/>
            <person name="Yoon H.S."/>
        </authorList>
    </citation>
    <scope>NUCLEOTIDE SEQUENCE [LARGE SCALE GENOMIC DNA]</scope>
    <source>
        <strain evidence="19 20">DBV 063 E5</strain>
    </source>
</reference>
<keyword evidence="3" id="KW-0489">Methyltransferase</keyword>
<feature type="domain" description="Post-SET" evidence="17">
    <location>
        <begin position="1121"/>
        <end position="1137"/>
    </location>
</feature>
<evidence type="ECO:0000256" key="13">
    <source>
        <dbReference type="ARBA" id="ARBA00023242"/>
    </source>
</evidence>
<evidence type="ECO:0000259" key="16">
    <source>
        <dbReference type="PROSITE" id="PS50280"/>
    </source>
</evidence>
<dbReference type="SUPFAM" id="SSF57903">
    <property type="entry name" value="FYVE/PHD zinc finger"/>
    <property type="match status" value="3"/>
</dbReference>
<keyword evidence="4" id="KW-0808">Transferase</keyword>
<dbReference type="InterPro" id="IPR046341">
    <property type="entry name" value="SET_dom_sf"/>
</dbReference>
<dbReference type="PANTHER" id="PTHR45888">
    <property type="entry name" value="HL01030P-RELATED"/>
    <property type="match status" value="1"/>
</dbReference>
<keyword evidence="6" id="KW-0479">Metal-binding</keyword>
<keyword evidence="5" id="KW-0949">S-adenosyl-L-methionine</keyword>
<evidence type="ECO:0000256" key="1">
    <source>
        <dbReference type="ARBA" id="ARBA00004123"/>
    </source>
</evidence>
<evidence type="ECO:0000256" key="4">
    <source>
        <dbReference type="ARBA" id="ARBA00022679"/>
    </source>
</evidence>
<protein>
    <recommendedName>
        <fullName evidence="21">Histone-lysine N-methyltransferase</fullName>
    </recommendedName>
</protein>
<keyword evidence="10" id="KW-0156">Chromatin regulator</keyword>
<dbReference type="Gene3D" id="3.30.160.360">
    <property type="match status" value="1"/>
</dbReference>
<dbReference type="PROSITE" id="PS51542">
    <property type="entry name" value="FYRN"/>
    <property type="match status" value="1"/>
</dbReference>
<evidence type="ECO:0000256" key="12">
    <source>
        <dbReference type="ARBA" id="ARBA00023163"/>
    </source>
</evidence>
<keyword evidence="12" id="KW-0804">Transcription</keyword>
<dbReference type="Gene3D" id="2.170.270.10">
    <property type="entry name" value="SET domain"/>
    <property type="match status" value="1"/>
</dbReference>
<keyword evidence="8 14" id="KW-0863">Zinc-finger</keyword>
<evidence type="ECO:0000259" key="17">
    <source>
        <dbReference type="PROSITE" id="PS50868"/>
    </source>
</evidence>
<dbReference type="PROSITE" id="PS50280">
    <property type="entry name" value="SET"/>
    <property type="match status" value="1"/>
</dbReference>
<organism evidence="19 20">
    <name type="scientific">Cyanidium caldarium</name>
    <name type="common">Red alga</name>
    <dbReference type="NCBI Taxonomy" id="2771"/>
    <lineage>
        <taxon>Eukaryota</taxon>
        <taxon>Rhodophyta</taxon>
        <taxon>Bangiophyceae</taxon>
        <taxon>Cyanidiales</taxon>
        <taxon>Cyanidiaceae</taxon>
        <taxon>Cyanidium</taxon>
    </lineage>
</organism>
<dbReference type="GO" id="GO:0006325">
    <property type="term" value="P:chromatin organization"/>
    <property type="evidence" value="ECO:0007669"/>
    <property type="project" value="UniProtKB-KW"/>
</dbReference>
<dbReference type="GO" id="GO:0032259">
    <property type="term" value="P:methylation"/>
    <property type="evidence" value="ECO:0007669"/>
    <property type="project" value="UniProtKB-KW"/>
</dbReference>
<dbReference type="PROSITE" id="PS51543">
    <property type="entry name" value="FYRC"/>
    <property type="match status" value="1"/>
</dbReference>
<dbReference type="Pfam" id="PF05965">
    <property type="entry name" value="FYRC"/>
    <property type="match status" value="1"/>
</dbReference>
<evidence type="ECO:0000256" key="6">
    <source>
        <dbReference type="ARBA" id="ARBA00022723"/>
    </source>
</evidence>
<dbReference type="AlphaFoldDB" id="A0AAV9IXK5"/>
<evidence type="ECO:0000256" key="2">
    <source>
        <dbReference type="ARBA" id="ARBA00022553"/>
    </source>
</evidence>
<evidence type="ECO:0000259" key="18">
    <source>
        <dbReference type="PROSITE" id="PS51805"/>
    </source>
</evidence>
<gene>
    <name evidence="19" type="ORF">CDCA_CDCA10G2853</name>
</gene>
<proteinExistence type="predicted"/>
<evidence type="ECO:0000256" key="9">
    <source>
        <dbReference type="ARBA" id="ARBA00022833"/>
    </source>
</evidence>
<evidence type="ECO:0000313" key="19">
    <source>
        <dbReference type="EMBL" id="KAK4536828.1"/>
    </source>
</evidence>
<evidence type="ECO:0000256" key="10">
    <source>
        <dbReference type="ARBA" id="ARBA00022853"/>
    </source>
</evidence>
<dbReference type="EMBL" id="JANCYW010000010">
    <property type="protein sequence ID" value="KAK4536828.1"/>
    <property type="molecule type" value="Genomic_DNA"/>
</dbReference>
<dbReference type="GO" id="GO:0008168">
    <property type="term" value="F:methyltransferase activity"/>
    <property type="evidence" value="ECO:0007669"/>
    <property type="project" value="UniProtKB-KW"/>
</dbReference>
<comment type="subcellular location">
    <subcellularLocation>
        <location evidence="1">Nucleus</location>
    </subcellularLocation>
</comment>
<dbReference type="InterPro" id="IPR003889">
    <property type="entry name" value="FYrich_C"/>
</dbReference>
<dbReference type="InterPro" id="IPR013083">
    <property type="entry name" value="Znf_RING/FYVE/PHD"/>
</dbReference>
<dbReference type="InterPro" id="IPR003616">
    <property type="entry name" value="Post-SET_dom"/>
</dbReference>
<dbReference type="GO" id="GO:0005654">
    <property type="term" value="C:nucleoplasm"/>
    <property type="evidence" value="ECO:0007669"/>
    <property type="project" value="UniProtKB-ARBA"/>
</dbReference>
<keyword evidence="13" id="KW-0539">Nucleus</keyword>
<evidence type="ECO:0000256" key="11">
    <source>
        <dbReference type="ARBA" id="ARBA00023015"/>
    </source>
</evidence>
<dbReference type="Pfam" id="PF05964">
    <property type="entry name" value="FYRN"/>
    <property type="match status" value="1"/>
</dbReference>
<feature type="domain" description="PHD-type" evidence="18">
    <location>
        <begin position="21"/>
        <end position="139"/>
    </location>
</feature>
<dbReference type="SUPFAM" id="SSF82199">
    <property type="entry name" value="SET domain"/>
    <property type="match status" value="1"/>
</dbReference>
<evidence type="ECO:0000256" key="5">
    <source>
        <dbReference type="ARBA" id="ARBA00022691"/>
    </source>
</evidence>